<dbReference type="InterPro" id="IPR024788">
    <property type="entry name" value="Malectin-like_Carb-bd_dom"/>
</dbReference>
<dbReference type="GO" id="GO:0016020">
    <property type="term" value="C:membrane"/>
    <property type="evidence" value="ECO:0007669"/>
    <property type="project" value="UniProtKB-SubCell"/>
</dbReference>
<feature type="chain" id="PRO_5015787361" evidence="8">
    <location>
        <begin position="22"/>
        <end position="454"/>
    </location>
</feature>
<evidence type="ECO:0000256" key="7">
    <source>
        <dbReference type="SAM" id="Phobius"/>
    </source>
</evidence>
<evidence type="ECO:0000256" key="1">
    <source>
        <dbReference type="ARBA" id="ARBA00004479"/>
    </source>
</evidence>
<feature type="signal peptide" evidence="8">
    <location>
        <begin position="1"/>
        <end position="21"/>
    </location>
</feature>
<keyword evidence="7" id="KW-1133">Transmembrane helix</keyword>
<evidence type="ECO:0000256" key="6">
    <source>
        <dbReference type="ARBA" id="ARBA00023180"/>
    </source>
</evidence>
<accession>A0A2U1KRK1</accession>
<evidence type="ECO:0000256" key="2">
    <source>
        <dbReference type="ARBA" id="ARBA00022527"/>
    </source>
</evidence>
<keyword evidence="7" id="KW-0472">Membrane</keyword>
<dbReference type="GO" id="GO:0005524">
    <property type="term" value="F:ATP binding"/>
    <property type="evidence" value="ECO:0007669"/>
    <property type="project" value="UniProtKB-KW"/>
</dbReference>
<dbReference type="InterPro" id="IPR045272">
    <property type="entry name" value="ANXUR1/2-like"/>
</dbReference>
<keyword evidence="6" id="KW-0325">Glycoprotein</keyword>
<keyword evidence="4" id="KW-0547">Nucleotide-binding</keyword>
<evidence type="ECO:0000313" key="11">
    <source>
        <dbReference type="Proteomes" id="UP000245207"/>
    </source>
</evidence>
<feature type="transmembrane region" description="Helical" evidence="7">
    <location>
        <begin position="399"/>
        <end position="423"/>
    </location>
</feature>
<keyword evidence="7" id="KW-0812">Transmembrane</keyword>
<name>A0A2U1KRK1_ARTAN</name>
<keyword evidence="11" id="KW-1185">Reference proteome</keyword>
<dbReference type="GO" id="GO:0004674">
    <property type="term" value="F:protein serine/threonine kinase activity"/>
    <property type="evidence" value="ECO:0007669"/>
    <property type="project" value="UniProtKB-KW"/>
</dbReference>
<evidence type="ECO:0000259" key="9">
    <source>
        <dbReference type="Pfam" id="PF12819"/>
    </source>
</evidence>
<organism evidence="10 11">
    <name type="scientific">Artemisia annua</name>
    <name type="common">Sweet wormwood</name>
    <dbReference type="NCBI Taxonomy" id="35608"/>
    <lineage>
        <taxon>Eukaryota</taxon>
        <taxon>Viridiplantae</taxon>
        <taxon>Streptophyta</taxon>
        <taxon>Embryophyta</taxon>
        <taxon>Tracheophyta</taxon>
        <taxon>Spermatophyta</taxon>
        <taxon>Magnoliopsida</taxon>
        <taxon>eudicotyledons</taxon>
        <taxon>Gunneridae</taxon>
        <taxon>Pentapetalae</taxon>
        <taxon>asterids</taxon>
        <taxon>campanulids</taxon>
        <taxon>Asterales</taxon>
        <taxon>Asteraceae</taxon>
        <taxon>Asteroideae</taxon>
        <taxon>Anthemideae</taxon>
        <taxon>Artemisiinae</taxon>
        <taxon>Artemisia</taxon>
    </lineage>
</organism>
<keyword evidence="2" id="KW-0723">Serine/threonine-protein kinase</keyword>
<comment type="subcellular location">
    <subcellularLocation>
        <location evidence="1">Membrane</location>
        <topology evidence="1">Single-pass type I membrane protein</topology>
    </subcellularLocation>
</comment>
<evidence type="ECO:0000256" key="8">
    <source>
        <dbReference type="SAM" id="SignalP"/>
    </source>
</evidence>
<sequence>MKSTLCLSLLIIFSLLSLVSSQSQYALPDHYFINCGSKSDISFAQRIFVGDDNNPDSFSVSGGKIAVQNNNPTTVYETARVFINKTSYNLEADDTSTFVMVRLHFSPFSTNEFELRNSIFDVEASGFKLLSNFKVENTTFVKDFIIPIGNDRKFTIEFTPSRGSTSGFVNAIEAFTTPNDIFRQGDTLTRISTNGKNGEMSDISTSYAFNPIYRINVGGQMINFENDPLRRNWTPDDQYIFNGESARNSTAFTGFPTYNGRGSHIYDAPSNVYTTAKLLNNTLVNVTWNFEVDKNALYLVRAHFCDIISVALFNPEDAFHFFVYTHYKERIEPGNTVGTLQAPFYNDFVVDSDESGFLNISIGAIRDNNQTAFLNGVEIMELVTRSGTVGTHKKGEKNVYIVVGCAVGGVVLVLVLLVLRFLIGSKYGKKSKLWQRQNPNLTQCPHMVRVHTQA</sequence>
<dbReference type="PANTHER" id="PTHR34590">
    <property type="entry name" value="OS03G0124300 PROTEIN-RELATED"/>
    <property type="match status" value="1"/>
</dbReference>
<dbReference type="GO" id="GO:0004714">
    <property type="term" value="F:transmembrane receptor protein tyrosine kinase activity"/>
    <property type="evidence" value="ECO:0007669"/>
    <property type="project" value="InterPro"/>
</dbReference>
<keyword evidence="3" id="KW-0808">Transferase</keyword>
<proteinExistence type="predicted"/>
<keyword evidence="5" id="KW-0067">ATP-binding</keyword>
<dbReference type="PANTHER" id="PTHR34590:SF18">
    <property type="entry name" value="MALECTIN-LIKE DOMAIN-CONTAINING PROTEIN"/>
    <property type="match status" value="1"/>
</dbReference>
<dbReference type="AlphaFoldDB" id="A0A2U1KRK1"/>
<comment type="caution">
    <text evidence="10">The sequence shown here is derived from an EMBL/GenBank/DDBJ whole genome shotgun (WGS) entry which is preliminary data.</text>
</comment>
<feature type="domain" description="Malectin-like" evidence="9">
    <location>
        <begin position="33"/>
        <end position="381"/>
    </location>
</feature>
<evidence type="ECO:0000256" key="4">
    <source>
        <dbReference type="ARBA" id="ARBA00022741"/>
    </source>
</evidence>
<evidence type="ECO:0000313" key="10">
    <source>
        <dbReference type="EMBL" id="PWA39361.1"/>
    </source>
</evidence>
<evidence type="ECO:0000256" key="3">
    <source>
        <dbReference type="ARBA" id="ARBA00022679"/>
    </source>
</evidence>
<reference evidence="10 11" key="1">
    <citation type="journal article" date="2018" name="Mol. Plant">
        <title>The genome of Artemisia annua provides insight into the evolution of Asteraceae family and artemisinin biosynthesis.</title>
        <authorList>
            <person name="Shen Q."/>
            <person name="Zhang L."/>
            <person name="Liao Z."/>
            <person name="Wang S."/>
            <person name="Yan T."/>
            <person name="Shi P."/>
            <person name="Liu M."/>
            <person name="Fu X."/>
            <person name="Pan Q."/>
            <person name="Wang Y."/>
            <person name="Lv Z."/>
            <person name="Lu X."/>
            <person name="Zhang F."/>
            <person name="Jiang W."/>
            <person name="Ma Y."/>
            <person name="Chen M."/>
            <person name="Hao X."/>
            <person name="Li L."/>
            <person name="Tang Y."/>
            <person name="Lv G."/>
            <person name="Zhou Y."/>
            <person name="Sun X."/>
            <person name="Brodelius P.E."/>
            <person name="Rose J.K.C."/>
            <person name="Tang K."/>
        </authorList>
    </citation>
    <scope>NUCLEOTIDE SEQUENCE [LARGE SCALE GENOMIC DNA]</scope>
    <source>
        <strain evidence="11">cv. Huhao1</strain>
        <tissue evidence="10">Leaf</tissue>
    </source>
</reference>
<dbReference type="EMBL" id="PKPP01014708">
    <property type="protein sequence ID" value="PWA39361.1"/>
    <property type="molecule type" value="Genomic_DNA"/>
</dbReference>
<evidence type="ECO:0000256" key="5">
    <source>
        <dbReference type="ARBA" id="ARBA00022840"/>
    </source>
</evidence>
<dbReference type="STRING" id="35608.A0A2U1KRK1"/>
<dbReference type="Pfam" id="PF12819">
    <property type="entry name" value="Malectin_like"/>
    <property type="match status" value="1"/>
</dbReference>
<dbReference type="OrthoDB" id="1928639at2759"/>
<keyword evidence="8" id="KW-0732">Signal</keyword>
<protein>
    <submittedName>
        <fullName evidence="10">Protein kinase superfamily protein</fullName>
    </submittedName>
</protein>
<gene>
    <name evidence="10" type="ORF">CTI12_AA572600</name>
</gene>
<dbReference type="Proteomes" id="UP000245207">
    <property type="component" value="Unassembled WGS sequence"/>
</dbReference>
<dbReference type="Gene3D" id="2.60.120.430">
    <property type="entry name" value="Galactose-binding lectin"/>
    <property type="match status" value="2"/>
</dbReference>
<keyword evidence="10" id="KW-0418">Kinase</keyword>